<feature type="signal peptide" evidence="11">
    <location>
        <begin position="1"/>
        <end position="18"/>
    </location>
</feature>
<protein>
    <submittedName>
        <fullName evidence="13">Variant surface glycoprotein</fullName>
    </submittedName>
</protein>
<organism evidence="13 14">
    <name type="scientific">Trypanosoma congolense (strain IL3000)</name>
    <dbReference type="NCBI Taxonomy" id="1068625"/>
    <lineage>
        <taxon>Eukaryota</taxon>
        <taxon>Discoba</taxon>
        <taxon>Euglenozoa</taxon>
        <taxon>Kinetoplastea</taxon>
        <taxon>Metakinetoplastina</taxon>
        <taxon>Trypanosomatida</taxon>
        <taxon>Trypanosomatidae</taxon>
        <taxon>Trypanosoma</taxon>
        <taxon>Nannomonas</taxon>
    </lineage>
</organism>
<reference evidence="13 14" key="2">
    <citation type="journal article" date="2012" name="Proc. Natl. Acad. Sci. U.S.A.">
        <title>Antigenic diversity is generated by distinct evolutionary mechanisms in African trypanosome species.</title>
        <authorList>
            <person name="Jackson A.P."/>
            <person name="Berry A."/>
            <person name="Aslett M."/>
            <person name="Allison H.C."/>
            <person name="Burton P."/>
            <person name="Vavrova-Anderson J."/>
            <person name="Brown R."/>
            <person name="Browne H."/>
            <person name="Corton N."/>
            <person name="Hauser H."/>
            <person name="Gamble J."/>
            <person name="Gilderthorp R."/>
            <person name="Marcello L."/>
            <person name="McQuillan J."/>
            <person name="Otto T.D."/>
            <person name="Quail M.A."/>
            <person name="Sanders M.J."/>
            <person name="van Tonder A."/>
            <person name="Ginger M.L."/>
            <person name="Field M.C."/>
            <person name="Barry J.D."/>
            <person name="Hertz-Fowler C."/>
            <person name="Berriman M."/>
        </authorList>
    </citation>
    <scope>NUCLEOTIDE SEQUENCE [LARGE SCALE GENOMIC DNA]</scope>
    <source>
        <strain evidence="13 14">IL3000</strain>
    </source>
</reference>
<dbReference type="InterPro" id="IPR025932">
    <property type="entry name" value="Trypano_VSG_B_N_dom"/>
</dbReference>
<keyword evidence="7" id="KW-0325">Glycoprotein</keyword>
<evidence type="ECO:0000256" key="9">
    <source>
        <dbReference type="SAM" id="Coils"/>
    </source>
</evidence>
<evidence type="ECO:0000256" key="11">
    <source>
        <dbReference type="SAM" id="SignalP"/>
    </source>
</evidence>
<name>F9W5U8_TRYCI</name>
<feature type="chain" id="PRO_5003394563" evidence="11">
    <location>
        <begin position="19"/>
        <end position="430"/>
    </location>
</feature>
<dbReference type="EMBL" id="CAEQ01000774">
    <property type="protein sequence ID" value="CCD12551.1"/>
    <property type="molecule type" value="Genomic_DNA"/>
</dbReference>
<evidence type="ECO:0000256" key="4">
    <source>
        <dbReference type="ARBA" id="ARBA00022622"/>
    </source>
</evidence>
<feature type="coiled-coil region" evidence="9">
    <location>
        <begin position="109"/>
        <end position="136"/>
    </location>
</feature>
<reference evidence="14" key="1">
    <citation type="submission" date="2011-07" db="EMBL/GenBank/DDBJ databases">
        <title>Divergent evolution of antigenic variation in African trypanosomes.</title>
        <authorList>
            <person name="Jackson A.P."/>
            <person name="Berry A."/>
            <person name="Allison H.C."/>
            <person name="Burton P."/>
            <person name="Anderson J."/>
            <person name="Aslett M."/>
            <person name="Brown R."/>
            <person name="Corton N."/>
            <person name="Harris D."/>
            <person name="Hauser H."/>
            <person name="Gamble J."/>
            <person name="Gilderthorp R."/>
            <person name="McQuillan J."/>
            <person name="Quail M.A."/>
            <person name="Sanders M."/>
            <person name="Van Tonder A."/>
            <person name="Ginger M.L."/>
            <person name="Donelson J.E."/>
            <person name="Field M.C."/>
            <person name="Barry J.D."/>
            <person name="Berriman M."/>
            <person name="Hertz-Fowler C."/>
        </authorList>
    </citation>
    <scope>NUCLEOTIDE SEQUENCE [LARGE SCALE GENOMIC DNA]</scope>
    <source>
        <strain evidence="14">IL3000</strain>
    </source>
</reference>
<comment type="function">
    <text evidence="1">VSG forms a coat on the surface of the parasite. The trypanosome evades the immune response of the host by expressing a series of antigenically distinct VSGs from an estimated 1000 VSG genes.</text>
</comment>
<evidence type="ECO:0000256" key="6">
    <source>
        <dbReference type="ARBA" id="ARBA00023136"/>
    </source>
</evidence>
<keyword evidence="4" id="KW-0336">GPI-anchor</keyword>
<feature type="domain" description="Trypanosome variant surface glycoprotein B-type N-terminal" evidence="12">
    <location>
        <begin position="84"/>
        <end position="369"/>
    </location>
</feature>
<keyword evidence="3" id="KW-1003">Cell membrane</keyword>
<keyword evidence="9" id="KW-0175">Coiled coil</keyword>
<dbReference type="GO" id="GO:0005886">
    <property type="term" value="C:plasma membrane"/>
    <property type="evidence" value="ECO:0007669"/>
    <property type="project" value="UniProtKB-SubCell"/>
</dbReference>
<evidence type="ECO:0000256" key="3">
    <source>
        <dbReference type="ARBA" id="ARBA00022475"/>
    </source>
</evidence>
<evidence type="ECO:0000256" key="10">
    <source>
        <dbReference type="SAM" id="MobiDB-lite"/>
    </source>
</evidence>
<evidence type="ECO:0000256" key="7">
    <source>
        <dbReference type="ARBA" id="ARBA00023180"/>
    </source>
</evidence>
<keyword evidence="5 11" id="KW-0732">Signal</keyword>
<evidence type="ECO:0000256" key="2">
    <source>
        <dbReference type="ARBA" id="ARBA00004609"/>
    </source>
</evidence>
<comment type="subcellular location">
    <subcellularLocation>
        <location evidence="2">Cell membrane</location>
        <topology evidence="2">Lipid-anchor</topology>
        <topology evidence="2">GPI-anchor</topology>
    </subcellularLocation>
</comment>
<evidence type="ECO:0000313" key="14">
    <source>
        <dbReference type="Proteomes" id="UP000000702"/>
    </source>
</evidence>
<evidence type="ECO:0000259" key="12">
    <source>
        <dbReference type="Pfam" id="PF13206"/>
    </source>
</evidence>
<dbReference type="Pfam" id="PF13206">
    <property type="entry name" value="VSG_B"/>
    <property type="match status" value="1"/>
</dbReference>
<keyword evidence="14" id="KW-1185">Reference proteome</keyword>
<keyword evidence="8" id="KW-0449">Lipoprotein</keyword>
<dbReference type="AlphaFoldDB" id="F9W5U8"/>
<comment type="caution">
    <text evidence="13">The sequence shown here is derived from an EMBL/GenBank/DDBJ whole genome shotgun (WGS) entry which is preliminary data.</text>
</comment>
<gene>
    <name evidence="13" type="ORF">TCIL3000_0_34210</name>
</gene>
<feature type="compositionally biased region" description="Basic and acidic residues" evidence="10">
    <location>
        <begin position="295"/>
        <end position="312"/>
    </location>
</feature>
<evidence type="ECO:0000256" key="8">
    <source>
        <dbReference type="ARBA" id="ARBA00023288"/>
    </source>
</evidence>
<proteinExistence type="predicted"/>
<feature type="region of interest" description="Disordered" evidence="10">
    <location>
        <begin position="295"/>
        <end position="322"/>
    </location>
</feature>
<accession>F9W5U8</accession>
<evidence type="ECO:0000256" key="5">
    <source>
        <dbReference type="ARBA" id="ARBA00022729"/>
    </source>
</evidence>
<keyword evidence="6" id="KW-0472">Membrane</keyword>
<evidence type="ECO:0000313" key="13">
    <source>
        <dbReference type="EMBL" id="CCD12551.1"/>
    </source>
</evidence>
<dbReference type="GO" id="GO:0098552">
    <property type="term" value="C:side of membrane"/>
    <property type="evidence" value="ECO:0007669"/>
    <property type="project" value="UniProtKB-KW"/>
</dbReference>
<sequence length="430" mass="49372">MLLGKFALLPLVVSMGMASSRHPSAAEFNLFCRILGKANDMIYGSNYVYNEDADRAIMREIEVLYNITTGNMNNFGKMLWKTKDFLTDYPPPTDPKNREEAHREIGKLIKDGEKKIEENKKIAEEVNQKIEEAKLSVAKGLYGEHVTVVPKDDKNLAEILNNTGSTFEDNKSAADSCGNVSTKPAGKTLINDLFCVCAGVGDNAEGPCHPKIWPPKSWKDKNGKWTLIKFGLSKDKPQLIQSFNESFQKIEHVCREEMIKRNVKPKNMDALLREYLWMIEMGDKKTKKEKKIFGHSERNKGGKGKNQVEKCDGSQGSWDYDDPEKNNNNICVDYTKNQNKNDKTYNITWHEKFRNYTEIMREAKKIEERILENHAALLLLKSQAWVAYSREKDDETSNLDDMNMSHLFDGTKIPFSFPFLFLFTFLFMIL</sequence>
<dbReference type="Proteomes" id="UP000000702">
    <property type="component" value="Unassembled WGS sequence"/>
</dbReference>
<evidence type="ECO:0000256" key="1">
    <source>
        <dbReference type="ARBA" id="ARBA00002523"/>
    </source>
</evidence>
<dbReference type="VEuPathDB" id="TriTrypDB:TcIL3000_0_34210"/>